<evidence type="ECO:0000313" key="3">
    <source>
        <dbReference type="EnsemblProtists" id="EOD28173"/>
    </source>
</evidence>
<dbReference type="RefSeq" id="XP_005780602.1">
    <property type="nucleotide sequence ID" value="XM_005780545.1"/>
</dbReference>
<name>A0A0D3JXD8_EMIH1</name>
<evidence type="ECO:0000259" key="2">
    <source>
        <dbReference type="Pfam" id="PF03914"/>
    </source>
</evidence>
<evidence type="ECO:0000313" key="4">
    <source>
        <dbReference type="Proteomes" id="UP000013827"/>
    </source>
</evidence>
<sequence>MVTKASSKASKAGSKAGEASAGLSAPLSVASVRATEERLLADRRHANELIDLLAASASAADVSVRLAATQACRALFVAWAEAGSLPLGAEEAAAEPADEAEARQASALEAYREWLRDKYDRFVAALGSQLGAAAESPELRVLALDSLMLLASAEVRLARPGAACPYYAALGASRGALGAGMLAMASAKAALPPPLLERIARAHACKLDVGLHLLRHVQRLARPQAAAADGGGGERAERLLQLLLLVTPPAEDVLPEEAPLLVPPAQDPAGWPAPARSLLQRKRHVKEFCGAWRALLALPLPARAHRRVLAALPEAVLPHGLFVLMTRHNLEYPRFYTQLYSLVTLPSLGGANRATFALELDLFLSSAGLPAYVSAAFAKRLGRLALLAPPPAAALACGLAYNLLLRQPAARALIHRPAADADAAAAEDPYVAAEAEPRDCRAFDSCLWEVDTLRSHFCPSVSSLAALFARPFTQSTPPVELAPLAALSADSLIRVETQRKLKRAPIATAPAEPPPRHAKLWVP</sequence>
<comment type="similarity">
    <text evidence="1">Belongs to the CBF/MAK21 family.</text>
</comment>
<reference evidence="4" key="1">
    <citation type="journal article" date="2013" name="Nature">
        <title>Pan genome of the phytoplankton Emiliania underpins its global distribution.</title>
        <authorList>
            <person name="Read B.A."/>
            <person name="Kegel J."/>
            <person name="Klute M.J."/>
            <person name="Kuo A."/>
            <person name="Lefebvre S.C."/>
            <person name="Maumus F."/>
            <person name="Mayer C."/>
            <person name="Miller J."/>
            <person name="Monier A."/>
            <person name="Salamov A."/>
            <person name="Young J."/>
            <person name="Aguilar M."/>
            <person name="Claverie J.M."/>
            <person name="Frickenhaus S."/>
            <person name="Gonzalez K."/>
            <person name="Herman E.K."/>
            <person name="Lin Y.C."/>
            <person name="Napier J."/>
            <person name="Ogata H."/>
            <person name="Sarno A.F."/>
            <person name="Shmutz J."/>
            <person name="Schroeder D."/>
            <person name="de Vargas C."/>
            <person name="Verret F."/>
            <person name="von Dassow P."/>
            <person name="Valentin K."/>
            <person name="Van de Peer Y."/>
            <person name="Wheeler G."/>
            <person name="Dacks J.B."/>
            <person name="Delwiche C.F."/>
            <person name="Dyhrman S.T."/>
            <person name="Glockner G."/>
            <person name="John U."/>
            <person name="Richards T."/>
            <person name="Worden A.Z."/>
            <person name="Zhang X."/>
            <person name="Grigoriev I.V."/>
            <person name="Allen A.E."/>
            <person name="Bidle K."/>
            <person name="Borodovsky M."/>
            <person name="Bowler C."/>
            <person name="Brownlee C."/>
            <person name="Cock J.M."/>
            <person name="Elias M."/>
            <person name="Gladyshev V.N."/>
            <person name="Groth M."/>
            <person name="Guda C."/>
            <person name="Hadaegh A."/>
            <person name="Iglesias-Rodriguez M.D."/>
            <person name="Jenkins J."/>
            <person name="Jones B.M."/>
            <person name="Lawson T."/>
            <person name="Leese F."/>
            <person name="Lindquist E."/>
            <person name="Lobanov A."/>
            <person name="Lomsadze A."/>
            <person name="Malik S.B."/>
            <person name="Marsh M.E."/>
            <person name="Mackinder L."/>
            <person name="Mock T."/>
            <person name="Mueller-Roeber B."/>
            <person name="Pagarete A."/>
            <person name="Parker M."/>
            <person name="Probert I."/>
            <person name="Quesneville H."/>
            <person name="Raines C."/>
            <person name="Rensing S.A."/>
            <person name="Riano-Pachon D.M."/>
            <person name="Richier S."/>
            <person name="Rokitta S."/>
            <person name="Shiraiwa Y."/>
            <person name="Soanes D.M."/>
            <person name="van der Giezen M."/>
            <person name="Wahlund T.M."/>
            <person name="Williams B."/>
            <person name="Wilson W."/>
            <person name="Wolfe G."/>
            <person name="Wurch L.L."/>
        </authorList>
    </citation>
    <scope>NUCLEOTIDE SEQUENCE</scope>
</reference>
<reference evidence="3" key="2">
    <citation type="submission" date="2024-10" db="UniProtKB">
        <authorList>
            <consortium name="EnsemblProtists"/>
        </authorList>
    </citation>
    <scope>IDENTIFICATION</scope>
</reference>
<dbReference type="PaxDb" id="2903-EOD28173"/>
<dbReference type="EnsemblProtists" id="EOD28173">
    <property type="protein sequence ID" value="EOD28173"/>
    <property type="gene ID" value="EMIHUDRAFT_114325"/>
</dbReference>
<feature type="domain" description="CCAAT-binding factor" evidence="2">
    <location>
        <begin position="320"/>
        <end position="465"/>
    </location>
</feature>
<dbReference type="InterPro" id="IPR005612">
    <property type="entry name" value="CCAAT-binding_factor"/>
</dbReference>
<protein>
    <recommendedName>
        <fullName evidence="2">CCAAT-binding factor domain-containing protein</fullName>
    </recommendedName>
</protein>
<evidence type="ECO:0000256" key="1">
    <source>
        <dbReference type="ARBA" id="ARBA00007797"/>
    </source>
</evidence>
<dbReference type="GO" id="GO:0032040">
    <property type="term" value="C:small-subunit processome"/>
    <property type="evidence" value="ECO:0007669"/>
    <property type="project" value="TreeGrafter"/>
</dbReference>
<dbReference type="STRING" id="2903.R1CYL1"/>
<dbReference type="AlphaFoldDB" id="A0A0D3JXD8"/>
<dbReference type="eggNOG" id="KOG2154">
    <property type="taxonomic scope" value="Eukaryota"/>
</dbReference>
<keyword evidence="4" id="KW-1185">Reference proteome</keyword>
<accession>A0A0D3JXD8</accession>
<dbReference type="Pfam" id="PF03914">
    <property type="entry name" value="CBF"/>
    <property type="match status" value="1"/>
</dbReference>
<dbReference type="GO" id="GO:0042254">
    <property type="term" value="P:ribosome biogenesis"/>
    <property type="evidence" value="ECO:0007669"/>
    <property type="project" value="InterPro"/>
</dbReference>
<dbReference type="InterPro" id="IPR027193">
    <property type="entry name" value="Noc4"/>
</dbReference>
<proteinExistence type="inferred from homology"/>
<dbReference type="KEGG" id="ehx:EMIHUDRAFT_114325"/>
<dbReference type="HOGENOM" id="CLU_521227_0_0_1"/>
<dbReference type="Proteomes" id="UP000013827">
    <property type="component" value="Unassembled WGS sequence"/>
</dbReference>
<dbReference type="GO" id="GO:0030692">
    <property type="term" value="C:Noc4p-Nop14p complex"/>
    <property type="evidence" value="ECO:0007669"/>
    <property type="project" value="TreeGrafter"/>
</dbReference>
<dbReference type="GeneID" id="17273719"/>
<organism evidence="3 4">
    <name type="scientific">Emiliania huxleyi (strain CCMP1516)</name>
    <dbReference type="NCBI Taxonomy" id="280463"/>
    <lineage>
        <taxon>Eukaryota</taxon>
        <taxon>Haptista</taxon>
        <taxon>Haptophyta</taxon>
        <taxon>Prymnesiophyceae</taxon>
        <taxon>Isochrysidales</taxon>
        <taxon>Noelaerhabdaceae</taxon>
        <taxon>Emiliania</taxon>
    </lineage>
</organism>
<dbReference type="PANTHER" id="PTHR12455:SF0">
    <property type="entry name" value="NUCLEOLAR COMPLEX PROTEIN 4 HOMOLOG"/>
    <property type="match status" value="1"/>
</dbReference>
<dbReference type="PANTHER" id="PTHR12455">
    <property type="entry name" value="NUCLEOLAR COMPLEX PROTEIN 4"/>
    <property type="match status" value="1"/>
</dbReference>